<gene>
    <name evidence="3" type="ORF">MIZ01_1976</name>
</gene>
<proteinExistence type="predicted"/>
<evidence type="ECO:0000256" key="1">
    <source>
        <dbReference type="SAM" id="Phobius"/>
    </source>
</evidence>
<dbReference type="SMART" id="SM00460">
    <property type="entry name" value="TGc"/>
    <property type="match status" value="1"/>
</dbReference>
<reference evidence="3 4" key="1">
    <citation type="journal article" date="2022" name="Int. J. Syst. Evol. Microbiol.">
        <title>&lt;i&gt;Sideroxyarcus emersonii&lt;/i&gt; gen. nov. sp. nov., a neutrophilic, microaerobic iron- and thiosulfate-oxidizing bacterium isolated from iron-rich wetland sediment.</title>
        <authorList>
            <person name="Kato S."/>
            <person name="Itoh T."/>
            <person name="Iino T."/>
            <person name="Ohkuma M."/>
        </authorList>
    </citation>
    <scope>NUCLEOTIDE SEQUENCE [LARGE SCALE GENOMIC DNA]</scope>
    <source>
        <strain evidence="3 4">MIZ01</strain>
    </source>
</reference>
<dbReference type="KEGG" id="seme:MIZ01_1976"/>
<feature type="transmembrane region" description="Helical" evidence="1">
    <location>
        <begin position="101"/>
        <end position="119"/>
    </location>
</feature>
<feature type="transmembrane region" description="Helical" evidence="1">
    <location>
        <begin position="155"/>
        <end position="175"/>
    </location>
</feature>
<keyword evidence="1" id="KW-0472">Membrane</keyword>
<dbReference type="PANTHER" id="PTHR42736">
    <property type="entry name" value="PROTEIN-GLUTAMINE GAMMA-GLUTAMYLTRANSFERASE"/>
    <property type="match status" value="1"/>
</dbReference>
<dbReference type="RefSeq" id="WP_237246712.1">
    <property type="nucleotide sequence ID" value="NZ_AP023423.1"/>
</dbReference>
<keyword evidence="1" id="KW-1133">Transmembrane helix</keyword>
<dbReference type="EMBL" id="AP023423">
    <property type="protein sequence ID" value="BCK88175.1"/>
    <property type="molecule type" value="Genomic_DNA"/>
</dbReference>
<organism evidence="3 4">
    <name type="scientific">Sideroxyarcus emersonii</name>
    <dbReference type="NCBI Taxonomy" id="2764705"/>
    <lineage>
        <taxon>Bacteria</taxon>
        <taxon>Pseudomonadati</taxon>
        <taxon>Pseudomonadota</taxon>
        <taxon>Betaproteobacteria</taxon>
        <taxon>Nitrosomonadales</taxon>
        <taxon>Gallionellaceae</taxon>
        <taxon>Sideroxyarcus</taxon>
    </lineage>
</organism>
<name>A0AAN1XAZ1_9PROT</name>
<dbReference type="Pfam" id="PF13559">
    <property type="entry name" value="DUF4129"/>
    <property type="match status" value="1"/>
</dbReference>
<dbReference type="SUPFAM" id="SSF54001">
    <property type="entry name" value="Cysteine proteinases"/>
    <property type="match status" value="1"/>
</dbReference>
<dbReference type="InterPro" id="IPR038765">
    <property type="entry name" value="Papain-like_cys_pep_sf"/>
</dbReference>
<dbReference type="Pfam" id="PF11992">
    <property type="entry name" value="TgpA_N"/>
    <property type="match status" value="1"/>
</dbReference>
<dbReference type="InterPro" id="IPR021878">
    <property type="entry name" value="TgpA_N"/>
</dbReference>
<feature type="transmembrane region" description="Helical" evidence="1">
    <location>
        <begin position="53"/>
        <end position="70"/>
    </location>
</feature>
<feature type="transmembrane region" description="Helical" evidence="1">
    <location>
        <begin position="538"/>
        <end position="558"/>
    </location>
</feature>
<sequence>MKLTAPLVYGLLACILLVSAPHADHLPLWVSAVCMMLLAWRAYLTYSGNPLPARWLLLAVTVACVVGIAINFRTLFGREVGVTLLILLATLKLLELRAVRDATILIYLSCFIIITNFFYSQSIPTALFMLLSLLAIVTTWLHLQTGTLHLLPRMRIAGMLLLQAIPLMLLLFILFPRVQGPLWGMPQDAYASSGLTDRMAPGSMSKLSMSDAVAFRVAFNGKAPPRDQMYWRGPVLWDFDGTTWTRGRNATLQRPQLDDAATPIDYTVTLEPHNKPWLFALEMPTQISIPADLAPDFQLLNRTPVNARLRYNVRSLLSYRANRGEPPQQLRRALALPPGYDPQAMRLAAEWRAAGGGDMAVVRTALAYFNRNGFEYTLEPPLLGTNSIDEFLFTTRKGFCEHYAGSFVFLMRAAGIPARVVTGYQGGEYNDLGGYYILRQWDAHAWAEVWLPDSGWVRIDPTAAIAPARIQNGLSAALPDNAALPFLARTQSPFLLRLRFNLDALTNQWNQWVLGYNTERQFAFLTRLGMEDVTWQRLAMNLLAGVALIVGVLALFMLRHLYQRDIDAVQRVYRRFCTRLAKRGMVRAAHEGAQDFAARASARFPQQAGAIADITARYLALRYEGRNDPASLQGFRHAVAAFKL</sequence>
<dbReference type="Gene3D" id="3.10.620.30">
    <property type="match status" value="1"/>
</dbReference>
<dbReference type="PANTHER" id="PTHR42736:SF1">
    <property type="entry name" value="PROTEIN-GLUTAMINE GAMMA-GLUTAMYLTRANSFERASE"/>
    <property type="match status" value="1"/>
</dbReference>
<accession>A0AAN1XAZ1</accession>
<dbReference type="AlphaFoldDB" id="A0AAN1XAZ1"/>
<evidence type="ECO:0000313" key="4">
    <source>
        <dbReference type="Proteomes" id="UP001320326"/>
    </source>
</evidence>
<keyword evidence="4" id="KW-1185">Reference proteome</keyword>
<feature type="transmembrane region" description="Helical" evidence="1">
    <location>
        <begin position="125"/>
        <end position="143"/>
    </location>
</feature>
<evidence type="ECO:0000313" key="3">
    <source>
        <dbReference type="EMBL" id="BCK88175.1"/>
    </source>
</evidence>
<dbReference type="InterPro" id="IPR052901">
    <property type="entry name" value="Bact_TGase-like"/>
</dbReference>
<protein>
    <submittedName>
        <fullName evidence="3">Protein-glutamine gamma-glutamyltransferase</fullName>
    </submittedName>
</protein>
<dbReference type="InterPro" id="IPR025403">
    <property type="entry name" value="TgpA-like_C"/>
</dbReference>
<dbReference type="Proteomes" id="UP001320326">
    <property type="component" value="Chromosome"/>
</dbReference>
<evidence type="ECO:0000259" key="2">
    <source>
        <dbReference type="SMART" id="SM00460"/>
    </source>
</evidence>
<keyword evidence="1" id="KW-0812">Transmembrane</keyword>
<dbReference type="Pfam" id="PF01841">
    <property type="entry name" value="Transglut_core"/>
    <property type="match status" value="1"/>
</dbReference>
<dbReference type="InterPro" id="IPR002931">
    <property type="entry name" value="Transglutaminase-like"/>
</dbReference>
<feature type="domain" description="Transglutaminase-like" evidence="2">
    <location>
        <begin position="392"/>
        <end position="463"/>
    </location>
</feature>